<keyword evidence="2" id="KW-1185">Reference proteome</keyword>
<reference evidence="1 2" key="1">
    <citation type="submission" date="2019-12" db="EMBL/GenBank/DDBJ databases">
        <title>Draft genome sequencing of Halomonas alimentaria DSM 15356.</title>
        <authorList>
            <person name="Pandiyan K."/>
            <person name="Kushwaha P."/>
            <person name="Gowdham M."/>
            <person name="Chakdar H."/>
            <person name="Singh A."/>
            <person name="Kumar M."/>
            <person name="Saxena A.K."/>
        </authorList>
    </citation>
    <scope>NUCLEOTIDE SEQUENCE [LARGE SCALE GENOMIC DNA]</scope>
    <source>
        <strain evidence="1 2">DSM 15356</strain>
    </source>
</reference>
<name>A0A7X5AN16_9GAMM</name>
<dbReference type="Gene3D" id="3.30.70.270">
    <property type="match status" value="1"/>
</dbReference>
<dbReference type="RefSeq" id="WP_161430676.1">
    <property type="nucleotide sequence ID" value="NZ_WUTT01000001.1"/>
</dbReference>
<gene>
    <name evidence="1" type="ORF">GRB96_03880</name>
</gene>
<evidence type="ECO:0000313" key="2">
    <source>
        <dbReference type="Proteomes" id="UP000487929"/>
    </source>
</evidence>
<protein>
    <recommendedName>
        <fullName evidence="3">GGDEF domain-containing protein</fullName>
    </recommendedName>
</protein>
<sequence>MPDHRLTVTVGIARGVDEDADLDALIHQADRALYGGRNRVVVSQEVEGGA</sequence>
<accession>A0A7X5AN16</accession>
<evidence type="ECO:0000313" key="1">
    <source>
        <dbReference type="EMBL" id="NAW33560.1"/>
    </source>
</evidence>
<evidence type="ECO:0008006" key="3">
    <source>
        <dbReference type="Google" id="ProtNLM"/>
    </source>
</evidence>
<dbReference type="AlphaFoldDB" id="A0A7X5AN16"/>
<comment type="caution">
    <text evidence="1">The sequence shown here is derived from an EMBL/GenBank/DDBJ whole genome shotgun (WGS) entry which is preliminary data.</text>
</comment>
<dbReference type="Proteomes" id="UP000487929">
    <property type="component" value="Unassembled WGS sequence"/>
</dbReference>
<dbReference type="EMBL" id="WUTT01000001">
    <property type="protein sequence ID" value="NAW33560.1"/>
    <property type="molecule type" value="Genomic_DNA"/>
</dbReference>
<organism evidence="1 2">
    <name type="scientific">Halomonas alimentaria</name>
    <dbReference type="NCBI Taxonomy" id="147248"/>
    <lineage>
        <taxon>Bacteria</taxon>
        <taxon>Pseudomonadati</taxon>
        <taxon>Pseudomonadota</taxon>
        <taxon>Gammaproteobacteria</taxon>
        <taxon>Oceanospirillales</taxon>
        <taxon>Halomonadaceae</taxon>
        <taxon>Halomonas</taxon>
    </lineage>
</organism>
<proteinExistence type="predicted"/>
<dbReference type="InterPro" id="IPR043128">
    <property type="entry name" value="Rev_trsase/Diguanyl_cyclase"/>
</dbReference>